<dbReference type="InterPro" id="IPR008620">
    <property type="entry name" value="FixH"/>
</dbReference>
<dbReference type="AlphaFoldDB" id="A0A917CAW8"/>
<dbReference type="InterPro" id="IPR018037">
    <property type="entry name" value="FixH_proteobacterial"/>
</dbReference>
<feature type="transmembrane region" description="Helical" evidence="1">
    <location>
        <begin position="25"/>
        <end position="45"/>
    </location>
</feature>
<organism evidence="2 3">
    <name type="scientific">Azorhizobium oxalatiphilum</name>
    <dbReference type="NCBI Taxonomy" id="980631"/>
    <lineage>
        <taxon>Bacteria</taxon>
        <taxon>Pseudomonadati</taxon>
        <taxon>Pseudomonadota</taxon>
        <taxon>Alphaproteobacteria</taxon>
        <taxon>Hyphomicrobiales</taxon>
        <taxon>Xanthobacteraceae</taxon>
        <taxon>Azorhizobium</taxon>
    </lineage>
</organism>
<sequence length="176" mass="18904">MTMVQSRPAPKGGRPGRVPGQLTGWHVLAALLGFFGLIIAVNVVMAHYAVATFGGVETESSYKAGLAFKAEEDAAATQNARQWRVILDVSDRPDGTRLLVIEARDAAGKPLAGYAVDARFAHPADARQDVTVPLTDLGGGRYQGTAGVHRGQWELIVDLAQGEGRLFRSKNRVQLR</sequence>
<keyword evidence="1" id="KW-1133">Transmembrane helix</keyword>
<protein>
    <submittedName>
        <fullName evidence="2">Nitrogen fixation protein FixH</fullName>
    </submittedName>
</protein>
<dbReference type="PIRSF" id="PIRSF011386">
    <property type="entry name" value="FixH"/>
    <property type="match status" value="1"/>
</dbReference>
<dbReference type="Proteomes" id="UP000606044">
    <property type="component" value="Unassembled WGS sequence"/>
</dbReference>
<evidence type="ECO:0000313" key="2">
    <source>
        <dbReference type="EMBL" id="GGF81056.1"/>
    </source>
</evidence>
<dbReference type="Pfam" id="PF05751">
    <property type="entry name" value="FixH"/>
    <property type="match status" value="1"/>
</dbReference>
<proteinExistence type="predicted"/>
<keyword evidence="3" id="KW-1185">Reference proteome</keyword>
<evidence type="ECO:0000256" key="1">
    <source>
        <dbReference type="SAM" id="Phobius"/>
    </source>
</evidence>
<dbReference type="EMBL" id="BMCT01000008">
    <property type="protein sequence ID" value="GGF81056.1"/>
    <property type="molecule type" value="Genomic_DNA"/>
</dbReference>
<keyword evidence="1" id="KW-0472">Membrane</keyword>
<evidence type="ECO:0000313" key="3">
    <source>
        <dbReference type="Proteomes" id="UP000606044"/>
    </source>
</evidence>
<dbReference type="RefSeq" id="WP_188583088.1">
    <property type="nucleotide sequence ID" value="NZ_BMCT01000008.1"/>
</dbReference>
<keyword evidence="1" id="KW-0812">Transmembrane</keyword>
<reference evidence="2" key="1">
    <citation type="journal article" date="2014" name="Int. J. Syst. Evol. Microbiol.">
        <title>Complete genome sequence of Corynebacterium casei LMG S-19264T (=DSM 44701T), isolated from a smear-ripened cheese.</title>
        <authorList>
            <consortium name="US DOE Joint Genome Institute (JGI-PGF)"/>
            <person name="Walter F."/>
            <person name="Albersmeier A."/>
            <person name="Kalinowski J."/>
            <person name="Ruckert C."/>
        </authorList>
    </citation>
    <scope>NUCLEOTIDE SEQUENCE</scope>
    <source>
        <strain evidence="2">CCM 7897</strain>
    </source>
</reference>
<gene>
    <name evidence="2" type="primary">fixH</name>
    <name evidence="2" type="ORF">GCM10007301_46480</name>
</gene>
<name>A0A917CAW8_9HYPH</name>
<accession>A0A917CAW8</accession>
<reference evidence="2" key="2">
    <citation type="submission" date="2020-09" db="EMBL/GenBank/DDBJ databases">
        <authorList>
            <person name="Sun Q."/>
            <person name="Sedlacek I."/>
        </authorList>
    </citation>
    <scope>NUCLEOTIDE SEQUENCE</scope>
    <source>
        <strain evidence="2">CCM 7897</strain>
    </source>
</reference>
<comment type="caution">
    <text evidence="2">The sequence shown here is derived from an EMBL/GenBank/DDBJ whole genome shotgun (WGS) entry which is preliminary data.</text>
</comment>